<proteinExistence type="predicted"/>
<dbReference type="EMBL" id="CP001654">
    <property type="protein sequence ID" value="ACS86492.1"/>
    <property type="molecule type" value="Genomic_DNA"/>
</dbReference>
<dbReference type="HOGENOM" id="CLU_106232_0_0_6"/>
<evidence type="ECO:0008006" key="3">
    <source>
        <dbReference type="Google" id="ProtNLM"/>
    </source>
</evidence>
<gene>
    <name evidence="1" type="ordered locus">Dd703_2715</name>
</gene>
<evidence type="ECO:0000313" key="1">
    <source>
        <dbReference type="EMBL" id="ACS86492.1"/>
    </source>
</evidence>
<dbReference type="Gene3D" id="1.20.120.450">
    <property type="entry name" value="dinb family like domain"/>
    <property type="match status" value="1"/>
</dbReference>
<dbReference type="eggNOG" id="ENOG502ZC3V">
    <property type="taxonomic scope" value="Bacteria"/>
</dbReference>
<dbReference type="Proteomes" id="UP000002734">
    <property type="component" value="Chromosome"/>
</dbReference>
<protein>
    <recommendedName>
        <fullName evidence="3">DinB family protein</fullName>
    </recommendedName>
</protein>
<dbReference type="AlphaFoldDB" id="C6CAJ4"/>
<name>C6CAJ4_MUSP7</name>
<accession>C6CAJ4</accession>
<organism evidence="1 2">
    <name type="scientific">Musicola paradisiaca (strain Ech703)</name>
    <name type="common">Dickeya paradisiaca</name>
    <name type="synonym">Dickeya dadantii</name>
    <dbReference type="NCBI Taxonomy" id="579405"/>
    <lineage>
        <taxon>Bacteria</taxon>
        <taxon>Pseudomonadati</taxon>
        <taxon>Pseudomonadota</taxon>
        <taxon>Gammaproteobacteria</taxon>
        <taxon>Enterobacterales</taxon>
        <taxon>Pectobacteriaceae</taxon>
        <taxon>Musicola</taxon>
    </lineage>
</organism>
<dbReference type="KEGG" id="dda:Dd703_2715"/>
<dbReference type="InterPro" id="IPR034660">
    <property type="entry name" value="DinB/YfiT-like"/>
</dbReference>
<reference evidence="1" key="1">
    <citation type="submission" date="2009-06" db="EMBL/GenBank/DDBJ databases">
        <title>Complete sequence of Dickeya dadantii Ech703.</title>
        <authorList>
            <consortium name="US DOE Joint Genome Institute"/>
            <person name="Lucas S."/>
            <person name="Copeland A."/>
            <person name="Lapidus A."/>
            <person name="Glavina del Rio T."/>
            <person name="Dalin E."/>
            <person name="Tice H."/>
            <person name="Bruce D."/>
            <person name="Goodwin L."/>
            <person name="Pitluck S."/>
            <person name="Chertkov O."/>
            <person name="Brettin T."/>
            <person name="Detter J.C."/>
            <person name="Han C."/>
            <person name="Larimer F."/>
            <person name="Land M."/>
            <person name="Hauser L."/>
            <person name="Kyrpides N."/>
            <person name="Mikhailova N."/>
            <person name="Balakrishnan V."/>
            <person name="Glasner J."/>
            <person name="Perna N.T."/>
        </authorList>
    </citation>
    <scope>NUCLEOTIDE SEQUENCE [LARGE SCALE GENOMIC DNA]</scope>
    <source>
        <strain evidence="1">Ech703</strain>
    </source>
</reference>
<evidence type="ECO:0000313" key="2">
    <source>
        <dbReference type="Proteomes" id="UP000002734"/>
    </source>
</evidence>
<keyword evidence="2" id="KW-1185">Reference proteome</keyword>
<sequence length="232" mass="26327">MLSVNHDWNPLQKNLKDSIKNRDLTQIIETALTLHGLVHSGAVTQNKTPTFQDEILSDLDESAFRAVRSPKYQGYRTLAFYLFHITRIEDMCANILIDNGTQVIMQGDWMQKMRIDRIDTGNSMTESEMAAFSHNIDGAALFAYRNQVAVQTRKILAGLSKPDIARKPTAGQLARLVAERSVLADPDAIWLLDFWGKKNVGGLLMMPITRHQILHLNDCKEIIRLARQKNRT</sequence>
<dbReference type="RefSeq" id="WP_015854397.1">
    <property type="nucleotide sequence ID" value="NC_012880.1"/>
</dbReference>